<dbReference type="Proteomes" id="UP000324832">
    <property type="component" value="Unassembled WGS sequence"/>
</dbReference>
<protein>
    <submittedName>
        <fullName evidence="1">Uncharacterized protein</fullName>
    </submittedName>
</protein>
<proteinExistence type="predicted"/>
<name>A0A5E4PLP6_9NEOP</name>
<gene>
    <name evidence="1" type="ORF">LSINAPIS_LOCUS613</name>
</gene>
<organism evidence="1 2">
    <name type="scientific">Leptidea sinapis</name>
    <dbReference type="NCBI Taxonomy" id="189913"/>
    <lineage>
        <taxon>Eukaryota</taxon>
        <taxon>Metazoa</taxon>
        <taxon>Ecdysozoa</taxon>
        <taxon>Arthropoda</taxon>
        <taxon>Hexapoda</taxon>
        <taxon>Insecta</taxon>
        <taxon>Pterygota</taxon>
        <taxon>Neoptera</taxon>
        <taxon>Endopterygota</taxon>
        <taxon>Lepidoptera</taxon>
        <taxon>Glossata</taxon>
        <taxon>Ditrysia</taxon>
        <taxon>Papilionoidea</taxon>
        <taxon>Pieridae</taxon>
        <taxon>Dismorphiinae</taxon>
        <taxon>Leptidea</taxon>
    </lineage>
</organism>
<evidence type="ECO:0000313" key="2">
    <source>
        <dbReference type="Proteomes" id="UP000324832"/>
    </source>
</evidence>
<dbReference type="EMBL" id="FZQP02000035">
    <property type="protein sequence ID" value="VVC86874.1"/>
    <property type="molecule type" value="Genomic_DNA"/>
</dbReference>
<sequence length="143" mass="16611">MSLYIPVQRSPKQSTRTQGYFEGMPTEQYASDPGLNTSTFKNIESESNKRHKKSFRDFTQGFATTLGEIRAMFMEIKSQQDQKYNALHESMSKIVNQNEDIHKSVEFMSSKYDELLEKVPQLEQINSNKLIAKQTDHHSRTKN</sequence>
<evidence type="ECO:0000313" key="1">
    <source>
        <dbReference type="EMBL" id="VVC86874.1"/>
    </source>
</evidence>
<dbReference type="AlphaFoldDB" id="A0A5E4PLP6"/>
<keyword evidence="2" id="KW-1185">Reference proteome</keyword>
<reference evidence="1 2" key="1">
    <citation type="submission" date="2017-07" db="EMBL/GenBank/DDBJ databases">
        <authorList>
            <person name="Talla V."/>
            <person name="Backstrom N."/>
        </authorList>
    </citation>
    <scope>NUCLEOTIDE SEQUENCE [LARGE SCALE GENOMIC DNA]</scope>
</reference>
<accession>A0A5E4PLP6</accession>